<reference evidence="1 2" key="1">
    <citation type="journal article" date="2023" name="Front. Microbiol.">
        <title>Ralstonia chuxiongensis sp. nov., Ralstonia mojiangensis sp. nov., and Ralstonia soli sp. nov., isolated from tobacco fields, are three novel species in the family Burkholderiaceae.</title>
        <authorList>
            <person name="Lu C.H."/>
            <person name="Zhang Y.Y."/>
            <person name="Jiang N."/>
            <person name="Chen W."/>
            <person name="Shao X."/>
            <person name="Zhao Z.M."/>
            <person name="Lu W.L."/>
            <person name="Hu X."/>
            <person name="Xi Y.X."/>
            <person name="Zou S.Y."/>
            <person name="Wei Q.J."/>
            <person name="Lin Z.L."/>
            <person name="Gong L."/>
            <person name="Gai X.T."/>
            <person name="Zhang L.Q."/>
            <person name="Li J.Y."/>
            <person name="Jin Y."/>
            <person name="Xia Z.Y."/>
        </authorList>
    </citation>
    <scope>NUCLEOTIDE SEQUENCE [LARGE SCALE GENOMIC DNA]</scope>
    <source>
        <strain evidence="1 2">22TCJT01-1</strain>
    </source>
</reference>
<keyword evidence="2" id="KW-1185">Reference proteome</keyword>
<dbReference type="RefSeq" id="WP_260784810.1">
    <property type="nucleotide sequence ID" value="NZ_JAOCQI010000002.1"/>
</dbReference>
<dbReference type="InterPro" id="IPR011990">
    <property type="entry name" value="TPR-like_helical_dom_sf"/>
</dbReference>
<organism evidence="1 2">
    <name type="scientific">Ralstonia mojiangensis</name>
    <dbReference type="NCBI Taxonomy" id="2953895"/>
    <lineage>
        <taxon>Bacteria</taxon>
        <taxon>Pseudomonadati</taxon>
        <taxon>Pseudomonadota</taxon>
        <taxon>Betaproteobacteria</taxon>
        <taxon>Burkholderiales</taxon>
        <taxon>Burkholderiaceae</taxon>
        <taxon>Ralstonia</taxon>
    </lineage>
</organism>
<accession>A0ABT2L8A1</accession>
<dbReference type="Gene3D" id="1.25.40.10">
    <property type="entry name" value="Tetratricopeptide repeat domain"/>
    <property type="match status" value="1"/>
</dbReference>
<evidence type="ECO:0000313" key="1">
    <source>
        <dbReference type="EMBL" id="MCT7311444.1"/>
    </source>
</evidence>
<evidence type="ECO:0000313" key="2">
    <source>
        <dbReference type="Proteomes" id="UP001164420"/>
    </source>
</evidence>
<evidence type="ECO:0008006" key="3">
    <source>
        <dbReference type="Google" id="ProtNLM"/>
    </source>
</evidence>
<proteinExistence type="predicted"/>
<gene>
    <name evidence="1" type="ORF">N5J06_10845</name>
</gene>
<dbReference type="Proteomes" id="UP001164420">
    <property type="component" value="Unassembled WGS sequence"/>
</dbReference>
<name>A0ABT2L8A1_9RALS</name>
<sequence>MSTTLKTTLFQIGSIRLLGRYVDARFAASGLAPHPTASRLFERNMGTTIQKLRVKTAFLCLLASLGLATGNANSVVLYAPYPETGPTQSFETYAKGNIGVLAQGYSTVDLLVAYRVLTGHKLSDAEIRILSTIRKNWYDYNGSYFGSDWLSVRQTLPHENALERAYATNFGPCRDNAFSAATSKLKQLFDRFGSKDAAVLEWVRGQDAVFSHCWVTATATRPQELPEFAPQWLKKERAYQIAASALYEGDYPKARTFFRQIGRDKDSPWNNYAPYLIGRSYLEQADNASDEERQTVLKEAFSYLETQKPTSKEDKARLRQLVRRAQYALAPEAELARMETAIGEADWGPEIQQDLNDYFYSINRDLSGYKKPRRRPVLDAVGRGGLTDWLYTVQGIEQYPRKLGEDFNGVVGQWRKTRSDAWLVAALMNAKALSETPQDLLDAAASVKPGAAAYAAAQYNLLRLQHEDIQTSRRPDVDTKQLDATFASDAQRLLSSSWKYFPGRDANLLHQFIALHTDNACTFVQNAWMYASAEGGGSGASGFPGRLADAMNTKANLDTLVKFWSCSRNSQSEAHKELTSVVWLRAVILGRSDVVRLLTPEFKALYNKDVSHIDAFLSESGSKKGYALAQLLLANEDLKAYLSDMPWKRYGSLVHASDFSSFSGGPVLFQDDASLDEAHKEAETLGTAEKSVTYVGDLVLTYVRSHPFDLSNPATLASLVSASRGADALPVSRAAFRILNHWYWFTPSSRHTKYYY</sequence>
<comment type="caution">
    <text evidence="1">The sequence shown here is derived from an EMBL/GenBank/DDBJ whole genome shotgun (WGS) entry which is preliminary data.</text>
</comment>
<dbReference type="EMBL" id="JAOCQI010000002">
    <property type="protein sequence ID" value="MCT7311444.1"/>
    <property type="molecule type" value="Genomic_DNA"/>
</dbReference>
<protein>
    <recommendedName>
        <fullName evidence="3">DUF4034 domain-containing protein</fullName>
    </recommendedName>
</protein>